<dbReference type="EMBL" id="VYZN01000014">
    <property type="protein sequence ID" value="KAE9539788.1"/>
    <property type="molecule type" value="Genomic_DNA"/>
</dbReference>
<organism evidence="2 3">
    <name type="scientific">Aphis glycines</name>
    <name type="common">Soybean aphid</name>
    <dbReference type="NCBI Taxonomy" id="307491"/>
    <lineage>
        <taxon>Eukaryota</taxon>
        <taxon>Metazoa</taxon>
        <taxon>Ecdysozoa</taxon>
        <taxon>Arthropoda</taxon>
        <taxon>Hexapoda</taxon>
        <taxon>Insecta</taxon>
        <taxon>Pterygota</taxon>
        <taxon>Neoptera</taxon>
        <taxon>Paraneoptera</taxon>
        <taxon>Hemiptera</taxon>
        <taxon>Sternorrhyncha</taxon>
        <taxon>Aphidomorpha</taxon>
        <taxon>Aphidoidea</taxon>
        <taxon>Aphididae</taxon>
        <taxon>Aphidini</taxon>
        <taxon>Aphis</taxon>
        <taxon>Aphis</taxon>
    </lineage>
</organism>
<keyword evidence="1" id="KW-0812">Transmembrane</keyword>
<accession>A0A6G0TVL5</accession>
<proteinExistence type="predicted"/>
<evidence type="ECO:0000256" key="1">
    <source>
        <dbReference type="SAM" id="Phobius"/>
    </source>
</evidence>
<dbReference type="AlphaFoldDB" id="A0A6G0TVL5"/>
<keyword evidence="1" id="KW-1133">Transmembrane helix</keyword>
<protein>
    <submittedName>
        <fullName evidence="2">Uncharacterized protein</fullName>
    </submittedName>
</protein>
<evidence type="ECO:0000313" key="2">
    <source>
        <dbReference type="EMBL" id="KAE9539788.1"/>
    </source>
</evidence>
<reference evidence="2 3" key="1">
    <citation type="submission" date="2019-08" db="EMBL/GenBank/DDBJ databases">
        <title>The genome of the soybean aphid Biotype 1, its phylome, world population structure and adaptation to the North American continent.</title>
        <authorList>
            <person name="Giordano R."/>
            <person name="Donthu R.K."/>
            <person name="Hernandez A.G."/>
            <person name="Wright C.L."/>
            <person name="Zimin A.V."/>
        </authorList>
    </citation>
    <scope>NUCLEOTIDE SEQUENCE [LARGE SCALE GENOMIC DNA]</scope>
    <source>
        <tissue evidence="2">Whole aphids</tissue>
    </source>
</reference>
<gene>
    <name evidence="2" type="ORF">AGLY_005040</name>
</gene>
<name>A0A6G0TVL5_APHGL</name>
<sequence>MINFVHLYNKTKGHHNVKIGRGSCYTKFKSIKLKYCTQLILLIRISTFFQAKERSEKCKRFYHILNLTNQIMSSLFNNIKTFQLPIFRRQHFNVLLQIISPMLLLSYYTEHLKNLYEKKIHIYFYLKNIKYGVKWSQLVLLIIYFLIHVILKCSYVHIIIKTDNQYSGTKRRKKAGFIINILFFFENDGSKNFICMDLSIMFPPFSLTLQHSIDFFLFLLRKTNCIWFFFFV</sequence>
<feature type="transmembrane region" description="Helical" evidence="1">
    <location>
        <begin position="138"/>
        <end position="160"/>
    </location>
</feature>
<comment type="caution">
    <text evidence="2">The sequence shown here is derived from an EMBL/GenBank/DDBJ whole genome shotgun (WGS) entry which is preliminary data.</text>
</comment>
<keyword evidence="3" id="KW-1185">Reference proteome</keyword>
<keyword evidence="1" id="KW-0472">Membrane</keyword>
<dbReference type="Proteomes" id="UP000475862">
    <property type="component" value="Unassembled WGS sequence"/>
</dbReference>
<evidence type="ECO:0000313" key="3">
    <source>
        <dbReference type="Proteomes" id="UP000475862"/>
    </source>
</evidence>